<evidence type="ECO:0000256" key="2">
    <source>
        <dbReference type="ARBA" id="ARBA00008642"/>
    </source>
</evidence>
<comment type="similarity">
    <text evidence="2 13">Belongs to the thiolase-like superfamily. FabH family.</text>
</comment>
<dbReference type="EMBL" id="UGHV01000001">
    <property type="protein sequence ID" value="STO96416.1"/>
    <property type="molecule type" value="Genomic_DNA"/>
</dbReference>
<evidence type="ECO:0000256" key="9">
    <source>
        <dbReference type="ARBA" id="ARBA00023160"/>
    </source>
</evidence>
<evidence type="ECO:0000256" key="4">
    <source>
        <dbReference type="ARBA" id="ARBA00022490"/>
    </source>
</evidence>
<keyword evidence="4 13" id="KW-0963">Cytoplasm</keyword>
<name>A0A377J3M2_9HELI</name>
<evidence type="ECO:0000256" key="8">
    <source>
        <dbReference type="ARBA" id="ARBA00023098"/>
    </source>
</evidence>
<accession>A0A377J3M2</accession>
<keyword evidence="14" id="KW-0812">Transmembrane</keyword>
<keyword evidence="5 13" id="KW-0444">Lipid biosynthesis</keyword>
<keyword evidence="6 13" id="KW-0808">Transferase</keyword>
<keyword evidence="10 13" id="KW-0511">Multifunctional enzyme</keyword>
<dbReference type="CDD" id="cd00830">
    <property type="entry name" value="KAS_III"/>
    <property type="match status" value="1"/>
</dbReference>
<comment type="domain">
    <text evidence="13">The last Arg residue of the ACP-binding site is essential for the weak association between ACP/AcpP and FabH.</text>
</comment>
<dbReference type="EC" id="2.3.1.180" evidence="3 13"/>
<organism evidence="17 18">
    <name type="scientific">Helicobacter canis</name>
    <dbReference type="NCBI Taxonomy" id="29419"/>
    <lineage>
        <taxon>Bacteria</taxon>
        <taxon>Pseudomonadati</taxon>
        <taxon>Campylobacterota</taxon>
        <taxon>Epsilonproteobacteria</taxon>
        <taxon>Campylobacterales</taxon>
        <taxon>Helicobacteraceae</taxon>
        <taxon>Helicobacter</taxon>
    </lineage>
</organism>
<evidence type="ECO:0000256" key="7">
    <source>
        <dbReference type="ARBA" id="ARBA00022832"/>
    </source>
</evidence>
<dbReference type="NCBIfam" id="NF006829">
    <property type="entry name" value="PRK09352.1"/>
    <property type="match status" value="1"/>
</dbReference>
<comment type="pathway">
    <text evidence="1 13">Lipid metabolism; fatty acid biosynthesis.</text>
</comment>
<evidence type="ECO:0000256" key="5">
    <source>
        <dbReference type="ARBA" id="ARBA00022516"/>
    </source>
</evidence>
<dbReference type="SUPFAM" id="SSF53901">
    <property type="entry name" value="Thiolase-like"/>
    <property type="match status" value="1"/>
</dbReference>
<comment type="function">
    <text evidence="13">Catalyzes the condensation reaction of fatty acid synthesis by the addition to an acyl acceptor of two carbons from malonyl-ACP. Catalyzes the first condensation reaction which initiates fatty acid synthesis and may therefore play a role in governing the total rate of fatty acid production. Possesses both acetoacetyl-ACP synthase and acetyl transacylase activities. Its substrate specificity determines the biosynthesis of branched-chain and/or straight-chain of fatty acids.</text>
</comment>
<feature type="region of interest" description="ACP-binding" evidence="13">
    <location>
        <begin position="247"/>
        <end position="251"/>
    </location>
</feature>
<keyword evidence="14" id="KW-0472">Membrane</keyword>
<feature type="active site" evidence="13">
    <location>
        <position position="114"/>
    </location>
</feature>
<comment type="catalytic activity">
    <reaction evidence="12">
        <text>malonyl-[ACP] + acetyl-CoA + H(+) = 3-oxobutanoyl-[ACP] + CO2 + CoA</text>
        <dbReference type="Rhea" id="RHEA:12080"/>
        <dbReference type="Rhea" id="RHEA-COMP:9623"/>
        <dbReference type="Rhea" id="RHEA-COMP:9625"/>
        <dbReference type="ChEBI" id="CHEBI:15378"/>
        <dbReference type="ChEBI" id="CHEBI:16526"/>
        <dbReference type="ChEBI" id="CHEBI:57287"/>
        <dbReference type="ChEBI" id="CHEBI:57288"/>
        <dbReference type="ChEBI" id="CHEBI:78449"/>
        <dbReference type="ChEBI" id="CHEBI:78450"/>
        <dbReference type="EC" id="2.3.1.180"/>
    </reaction>
    <physiologicalReaction direction="left-to-right" evidence="12">
        <dbReference type="Rhea" id="RHEA:12081"/>
    </physiologicalReaction>
</comment>
<dbReference type="Pfam" id="PF08545">
    <property type="entry name" value="ACP_syn_III"/>
    <property type="match status" value="1"/>
</dbReference>
<evidence type="ECO:0000259" key="16">
    <source>
        <dbReference type="Pfam" id="PF08545"/>
    </source>
</evidence>
<keyword evidence="8 13" id="KW-0443">Lipid metabolism</keyword>
<evidence type="ECO:0000313" key="17">
    <source>
        <dbReference type="EMBL" id="STO96416.1"/>
    </source>
</evidence>
<keyword evidence="9 13" id="KW-0275">Fatty acid biosynthesis</keyword>
<dbReference type="InterPro" id="IPR004655">
    <property type="entry name" value="FabH"/>
</dbReference>
<evidence type="ECO:0000313" key="18">
    <source>
        <dbReference type="Proteomes" id="UP000254841"/>
    </source>
</evidence>
<dbReference type="UniPathway" id="UPA00094"/>
<dbReference type="HAMAP" id="MF_01815">
    <property type="entry name" value="FabH"/>
    <property type="match status" value="1"/>
</dbReference>
<dbReference type="PANTHER" id="PTHR34069:SF2">
    <property type="entry name" value="BETA-KETOACYL-[ACYL-CARRIER-PROTEIN] SYNTHASE III"/>
    <property type="match status" value="1"/>
</dbReference>
<dbReference type="Proteomes" id="UP000254841">
    <property type="component" value="Unassembled WGS sequence"/>
</dbReference>
<feature type="transmembrane region" description="Helical" evidence="14">
    <location>
        <begin position="300"/>
        <end position="320"/>
    </location>
</feature>
<proteinExistence type="inferred from homology"/>
<dbReference type="Pfam" id="PF08541">
    <property type="entry name" value="ACP_syn_III_C"/>
    <property type="match status" value="1"/>
</dbReference>
<gene>
    <name evidence="17" type="primary">fabH_1</name>
    <name evidence="13" type="synonym">fabH</name>
    <name evidence="17" type="ORF">NCTC12410_00228</name>
</gene>
<keyword evidence="7 13" id="KW-0276">Fatty acid metabolism</keyword>
<feature type="active site" evidence="13">
    <location>
        <position position="276"/>
    </location>
</feature>
<reference evidence="17 18" key="1">
    <citation type="submission" date="2018-06" db="EMBL/GenBank/DDBJ databases">
        <authorList>
            <consortium name="Pathogen Informatics"/>
            <person name="Doyle S."/>
        </authorList>
    </citation>
    <scope>NUCLEOTIDE SEQUENCE [LARGE SCALE GENOMIC DNA]</scope>
    <source>
        <strain evidence="17 18">NCTC12410</strain>
    </source>
</reference>
<protein>
    <recommendedName>
        <fullName evidence="3 13">Beta-ketoacyl-[acyl-carrier-protein] synthase III</fullName>
        <shortName evidence="13">Beta-ketoacyl-ACP synthase III</shortName>
        <shortName evidence="13">KAS III</shortName>
        <ecNumber evidence="3 13">2.3.1.180</ecNumber>
    </recommendedName>
    <alternativeName>
        <fullName evidence="13">3-oxoacyl-[acyl-carrier-protein] synthase 3</fullName>
    </alternativeName>
    <alternativeName>
        <fullName evidence="13">3-oxoacyl-[acyl-carrier-protein] synthase III</fullName>
    </alternativeName>
</protein>
<comment type="subcellular location">
    <subcellularLocation>
        <location evidence="13">Cytoplasm</location>
    </subcellularLocation>
</comment>
<sequence>MYYAAMRSIASFVPSRCVPNAEFESTLDTSDEWITKRTGIRSRYFASDDEGSSDLGIKAASLAIERANLTAKDIDLVICATLSPDFMAMPSNACLISAGLGIVDVPAFDITAACTGFIYLLSVAKSFVESGTYRNVLIVGAEKVSNVLDFSDRGTCVLFGDGAGAAVISRTQDKAESILDVHIGANGTYSDLLMTPQKSSDGAGGKLQMKGSEVFKHAVRTLTADVIHILERNHLSPEAINLFIPHQANLRIISAVGEQLGLRDDQVIITVQKYGNTSAASIPMAIDEAYKAKRLKKGDLMLLDAFGGGFTWGSALVYFGGTPLYA</sequence>
<evidence type="ECO:0000256" key="13">
    <source>
        <dbReference type="HAMAP-Rule" id="MF_01815"/>
    </source>
</evidence>
<dbReference type="InterPro" id="IPR013751">
    <property type="entry name" value="ACP_syn_III_N"/>
</dbReference>
<evidence type="ECO:0000256" key="1">
    <source>
        <dbReference type="ARBA" id="ARBA00005194"/>
    </source>
</evidence>
<comment type="subunit">
    <text evidence="13">Homodimer.</text>
</comment>
<dbReference type="GO" id="GO:0004315">
    <property type="term" value="F:3-oxoacyl-[acyl-carrier-protein] synthase activity"/>
    <property type="evidence" value="ECO:0007669"/>
    <property type="project" value="InterPro"/>
</dbReference>
<dbReference type="OrthoDB" id="9815506at2"/>
<dbReference type="GO" id="GO:0005737">
    <property type="term" value="C:cytoplasm"/>
    <property type="evidence" value="ECO:0007669"/>
    <property type="project" value="UniProtKB-SubCell"/>
</dbReference>
<evidence type="ECO:0000256" key="10">
    <source>
        <dbReference type="ARBA" id="ARBA00023268"/>
    </source>
</evidence>
<evidence type="ECO:0000256" key="6">
    <source>
        <dbReference type="ARBA" id="ARBA00022679"/>
    </source>
</evidence>
<dbReference type="GO" id="GO:0006633">
    <property type="term" value="P:fatty acid biosynthetic process"/>
    <property type="evidence" value="ECO:0007669"/>
    <property type="project" value="UniProtKB-UniRule"/>
</dbReference>
<dbReference type="Gene3D" id="3.40.47.10">
    <property type="match status" value="1"/>
</dbReference>
<dbReference type="InterPro" id="IPR013747">
    <property type="entry name" value="ACP_syn_III_C"/>
</dbReference>
<evidence type="ECO:0000256" key="3">
    <source>
        <dbReference type="ARBA" id="ARBA00012333"/>
    </source>
</evidence>
<dbReference type="GO" id="GO:0033818">
    <property type="term" value="F:beta-ketoacyl-acyl-carrier-protein synthase III activity"/>
    <property type="evidence" value="ECO:0007669"/>
    <property type="project" value="UniProtKB-UniRule"/>
</dbReference>
<evidence type="ECO:0000256" key="12">
    <source>
        <dbReference type="ARBA" id="ARBA00051096"/>
    </source>
</evidence>
<dbReference type="FunFam" id="3.40.47.10:FF:000004">
    <property type="entry name" value="3-oxoacyl-[acyl-carrier-protein] synthase 3"/>
    <property type="match status" value="1"/>
</dbReference>
<dbReference type="PANTHER" id="PTHR34069">
    <property type="entry name" value="3-OXOACYL-[ACYL-CARRIER-PROTEIN] SYNTHASE 3"/>
    <property type="match status" value="1"/>
</dbReference>
<feature type="domain" description="Beta-ketoacyl-[acyl-carrier-protein] synthase III C-terminal" evidence="15">
    <location>
        <begin position="230"/>
        <end position="317"/>
    </location>
</feature>
<feature type="active site" evidence="13">
    <location>
        <position position="246"/>
    </location>
</feature>
<dbReference type="InterPro" id="IPR016039">
    <property type="entry name" value="Thiolase-like"/>
</dbReference>
<evidence type="ECO:0000256" key="11">
    <source>
        <dbReference type="ARBA" id="ARBA00023315"/>
    </source>
</evidence>
<dbReference type="NCBIfam" id="TIGR00747">
    <property type="entry name" value="fabH"/>
    <property type="match status" value="1"/>
</dbReference>
<dbReference type="RefSeq" id="WP_115010756.1">
    <property type="nucleotide sequence ID" value="NZ_UGHV01000001.1"/>
</dbReference>
<keyword evidence="11 13" id="KW-0012">Acyltransferase</keyword>
<keyword evidence="14" id="KW-1133">Transmembrane helix</keyword>
<evidence type="ECO:0000259" key="15">
    <source>
        <dbReference type="Pfam" id="PF08541"/>
    </source>
</evidence>
<dbReference type="AlphaFoldDB" id="A0A377J3M2"/>
<feature type="domain" description="Beta-ketoacyl-[acyl-carrier-protein] synthase III N-terminal" evidence="16">
    <location>
        <begin position="108"/>
        <end position="187"/>
    </location>
</feature>
<dbReference type="GO" id="GO:0044550">
    <property type="term" value="P:secondary metabolite biosynthetic process"/>
    <property type="evidence" value="ECO:0007669"/>
    <property type="project" value="TreeGrafter"/>
</dbReference>
<evidence type="ECO:0000256" key="14">
    <source>
        <dbReference type="SAM" id="Phobius"/>
    </source>
</evidence>